<reference evidence="1" key="1">
    <citation type="journal article" date="2021" name="Front. Microbiol.">
        <title>Comprehensive Comparative Genomics and Phenotyping of Methylobacterium Species.</title>
        <authorList>
            <person name="Alessa O."/>
            <person name="Ogura Y."/>
            <person name="Fujitani Y."/>
            <person name="Takami H."/>
            <person name="Hayashi T."/>
            <person name="Sahin N."/>
            <person name="Tani A."/>
        </authorList>
    </citation>
    <scope>NUCLEOTIDE SEQUENCE</scope>
    <source>
        <strain evidence="1">NBRC 15689</strain>
    </source>
</reference>
<reference evidence="1" key="2">
    <citation type="submission" date="2021-08" db="EMBL/GenBank/DDBJ databases">
        <authorList>
            <person name="Tani A."/>
            <person name="Ola A."/>
            <person name="Ogura Y."/>
            <person name="Katsura K."/>
            <person name="Hayashi T."/>
        </authorList>
    </citation>
    <scope>NUCLEOTIDE SEQUENCE</scope>
    <source>
        <strain evidence="1">NBRC 15689</strain>
    </source>
</reference>
<dbReference type="RefSeq" id="WP_238311338.1">
    <property type="nucleotide sequence ID" value="NZ_BPQV01000006.1"/>
</dbReference>
<keyword evidence="2" id="KW-1185">Reference proteome</keyword>
<dbReference type="EMBL" id="BPQV01000006">
    <property type="protein sequence ID" value="GJE27479.1"/>
    <property type="molecule type" value="Genomic_DNA"/>
</dbReference>
<gene>
    <name evidence="1" type="ORF">LKMONMHP_2338</name>
</gene>
<name>A0ABQ4T911_METOR</name>
<organism evidence="1 2">
    <name type="scientific">Methylobacterium organophilum</name>
    <dbReference type="NCBI Taxonomy" id="410"/>
    <lineage>
        <taxon>Bacteria</taxon>
        <taxon>Pseudomonadati</taxon>
        <taxon>Pseudomonadota</taxon>
        <taxon>Alphaproteobacteria</taxon>
        <taxon>Hyphomicrobiales</taxon>
        <taxon>Methylobacteriaceae</taxon>
        <taxon>Methylobacterium</taxon>
    </lineage>
</organism>
<proteinExistence type="predicted"/>
<sequence length="78" mass="8463">MTHAVNMKLDDAALDAVQGGTGGYWDHSGKISMYVTPVAGNATMSTAQDRSSVRKNEQGVFVKWDRAQGREVPAPKLR</sequence>
<protein>
    <submittedName>
        <fullName evidence="1">Uncharacterized protein</fullName>
    </submittedName>
</protein>
<evidence type="ECO:0000313" key="1">
    <source>
        <dbReference type="EMBL" id="GJE27479.1"/>
    </source>
</evidence>
<dbReference type="Proteomes" id="UP001055156">
    <property type="component" value="Unassembled WGS sequence"/>
</dbReference>
<evidence type="ECO:0000313" key="2">
    <source>
        <dbReference type="Proteomes" id="UP001055156"/>
    </source>
</evidence>
<comment type="caution">
    <text evidence="1">The sequence shown here is derived from an EMBL/GenBank/DDBJ whole genome shotgun (WGS) entry which is preliminary data.</text>
</comment>
<accession>A0ABQ4T911</accession>